<evidence type="ECO:0000256" key="7">
    <source>
        <dbReference type="ARBA" id="ARBA00022763"/>
    </source>
</evidence>
<evidence type="ECO:0000256" key="6">
    <source>
        <dbReference type="ARBA" id="ARBA00022722"/>
    </source>
</evidence>
<dbReference type="GO" id="GO:0003677">
    <property type="term" value="F:DNA binding"/>
    <property type="evidence" value="ECO:0007669"/>
    <property type="project" value="UniProtKB-KW"/>
</dbReference>
<dbReference type="Pfam" id="PF02739">
    <property type="entry name" value="5_3_exonuc_N"/>
    <property type="match status" value="1"/>
</dbReference>
<dbReference type="PANTHER" id="PTHR10133">
    <property type="entry name" value="DNA POLYMERASE I"/>
    <property type="match status" value="1"/>
</dbReference>
<evidence type="ECO:0000256" key="9">
    <source>
        <dbReference type="ARBA" id="ARBA00022839"/>
    </source>
</evidence>
<keyword evidence="5" id="KW-0235">DNA replication</keyword>
<dbReference type="Gene3D" id="1.10.150.20">
    <property type="entry name" value="5' to 3' exonuclease, C-terminal subdomain"/>
    <property type="match status" value="2"/>
</dbReference>
<dbReference type="FunFam" id="1.10.150.20:FF:000003">
    <property type="entry name" value="DNA polymerase I"/>
    <property type="match status" value="1"/>
</dbReference>
<feature type="domain" description="DNA-directed DNA polymerase family A palm" evidence="17">
    <location>
        <begin position="673"/>
        <end position="880"/>
    </location>
</feature>
<feature type="domain" description="5'-3' exonuclease" evidence="16">
    <location>
        <begin position="18"/>
        <end position="280"/>
    </location>
</feature>
<name>A0A381Q1C2_9ZZZZ</name>
<evidence type="ECO:0000256" key="3">
    <source>
        <dbReference type="ARBA" id="ARBA00022679"/>
    </source>
</evidence>
<evidence type="ECO:0000256" key="13">
    <source>
        <dbReference type="ARBA" id="ARBA00049244"/>
    </source>
</evidence>
<dbReference type="PRINTS" id="PR00868">
    <property type="entry name" value="DNAPOLI"/>
</dbReference>
<comment type="similarity">
    <text evidence="1">Belongs to the DNA polymerase type-A family.</text>
</comment>
<keyword evidence="6" id="KW-0540">Nuclease</keyword>
<gene>
    <name evidence="18" type="ORF">METZ01_LOCUS25552</name>
</gene>
<evidence type="ECO:0000256" key="8">
    <source>
        <dbReference type="ARBA" id="ARBA00022801"/>
    </source>
</evidence>
<dbReference type="SUPFAM" id="SSF88723">
    <property type="entry name" value="PIN domain-like"/>
    <property type="match status" value="1"/>
</dbReference>
<evidence type="ECO:0000256" key="1">
    <source>
        <dbReference type="ARBA" id="ARBA00007705"/>
    </source>
</evidence>
<dbReference type="CDD" id="cd09898">
    <property type="entry name" value="H3TH_53EXO"/>
    <property type="match status" value="1"/>
</dbReference>
<dbReference type="InterPro" id="IPR002421">
    <property type="entry name" value="5-3_exonuclease"/>
</dbReference>
<organism evidence="18">
    <name type="scientific">marine metagenome</name>
    <dbReference type="NCBI Taxonomy" id="408172"/>
    <lineage>
        <taxon>unclassified sequences</taxon>
        <taxon>metagenomes</taxon>
        <taxon>ecological metagenomes</taxon>
    </lineage>
</organism>
<dbReference type="GO" id="GO:0003887">
    <property type="term" value="F:DNA-directed DNA polymerase activity"/>
    <property type="evidence" value="ECO:0007669"/>
    <property type="project" value="UniProtKB-KW"/>
</dbReference>
<dbReference type="GO" id="GO:0006302">
    <property type="term" value="P:double-strand break repair"/>
    <property type="evidence" value="ECO:0007669"/>
    <property type="project" value="TreeGrafter"/>
</dbReference>
<dbReference type="InterPro" id="IPR008918">
    <property type="entry name" value="HhH2"/>
</dbReference>
<dbReference type="SUPFAM" id="SSF53098">
    <property type="entry name" value="Ribonuclease H-like"/>
    <property type="match status" value="1"/>
</dbReference>
<dbReference type="InterPro" id="IPR001098">
    <property type="entry name" value="DNA-dir_DNA_pol_A_palm_dom"/>
</dbReference>
<dbReference type="SMART" id="SM00475">
    <property type="entry name" value="53EXOc"/>
    <property type="match status" value="1"/>
</dbReference>
<dbReference type="CDD" id="cd09859">
    <property type="entry name" value="PIN_53EXO"/>
    <property type="match status" value="1"/>
</dbReference>
<evidence type="ECO:0000259" key="16">
    <source>
        <dbReference type="SMART" id="SM00475"/>
    </source>
</evidence>
<sequence length="916" mass="103962">MTCTVIFSMVSKNKSDRKRFFIVDGFALLFRAHFALIRNPLITTYGLHTSALFGFVNMILKLMKDEDPDYLACAFDSKEKTFRHERYPQYKANRPPMPQELQDQLPHLWEMLEVMNLPVLKKPGVEADDIIGTLAVAAEKEGLDTYIVSGDKDFMQLINEHIFLYAPGTRKAPEPIIFTPEKVVEKWGVDPEKIIDLLGLMGDSSDNVPGVAGVGVKTAVKLIKAYGSLEGALKNADKVANKRAQKGLQDGRENALLSKELVTILTRVELDSQVHDFERMDMDMEGTSKKFNELEFHALMKQIRHHNQSGMKVQEAAKKDYQTVLSKNHLDQLVKVLMNSDLCSFDLETTSLIPMEAEIVGLSYATKPDSGWYIPLQYFGKEKENFGDNDLTIILDTLRPVLESDRLKKTGQNIKFDALVMKHHGVTLQGISFDTMIAAHLLNPAARSYKLDSLSLEYLNYEMVPIEDLIGRGRNQITMDQVPLDQASFYASEDADITLQLTNLFKTRLEKEGLLSFFESIEIPLIPVLTDMEFEGVYVDPDFLSMMSTEIGKKIDILLADIYKMAGTEFNVNSTQQLANILFDILGLTLIKKRSTAEEVLKQLEKEHNLPGLILEYRKYNKLKNTYVDALPDLIHPETNRIHSTFHQTIAATGRLSSTNPNFQNIPIRTEEGREIRKAIRTQRKGWKILSADYSQVELRIMAHLSQDTALCDAFKQGEDIHTRTASNVFSVPIDSVLPEMRRIAKVVNFGIMYGAGPFRMSQELDIPRSEAAVIIESYFDQYSGIRTYIDSTLEKARTEKYVETILGRRRPVWDADSNNGLRRQAAERMAINMPIQGSAAEMIKLAMAAIHKEFIKKKMESKMILQIHDELLFEFPDSEEETLIDLVKTEMEKALPLSIPVVVDYGIGDNWYEAH</sequence>
<dbReference type="Pfam" id="PF01612">
    <property type="entry name" value="DNA_pol_A_exo1"/>
    <property type="match status" value="1"/>
</dbReference>
<feature type="domain" description="3'-5' exonuclease" evidence="15">
    <location>
        <begin position="321"/>
        <end position="510"/>
    </location>
</feature>
<reference evidence="18" key="1">
    <citation type="submission" date="2018-05" db="EMBL/GenBank/DDBJ databases">
        <authorList>
            <person name="Lanie J.A."/>
            <person name="Ng W.-L."/>
            <person name="Kazmierczak K.M."/>
            <person name="Andrzejewski T.M."/>
            <person name="Davidsen T.M."/>
            <person name="Wayne K.J."/>
            <person name="Tettelin H."/>
            <person name="Glass J.I."/>
            <person name="Rusch D."/>
            <person name="Podicherti R."/>
            <person name="Tsui H.-C.T."/>
            <person name="Winkler M.E."/>
        </authorList>
    </citation>
    <scope>NUCLEOTIDE SEQUENCE</scope>
</reference>
<keyword evidence="8" id="KW-0378">Hydrolase</keyword>
<dbReference type="InterPro" id="IPR002298">
    <property type="entry name" value="DNA_polymerase_A"/>
</dbReference>
<keyword evidence="14" id="KW-1133">Transmembrane helix</keyword>
<dbReference type="NCBIfam" id="NF004397">
    <property type="entry name" value="PRK05755.1"/>
    <property type="match status" value="1"/>
</dbReference>
<comment type="catalytic activity">
    <reaction evidence="13">
        <text>DNA(n) + a 2'-deoxyribonucleoside 5'-triphosphate = DNA(n+1) + diphosphate</text>
        <dbReference type="Rhea" id="RHEA:22508"/>
        <dbReference type="Rhea" id="RHEA-COMP:17339"/>
        <dbReference type="Rhea" id="RHEA-COMP:17340"/>
        <dbReference type="ChEBI" id="CHEBI:33019"/>
        <dbReference type="ChEBI" id="CHEBI:61560"/>
        <dbReference type="ChEBI" id="CHEBI:173112"/>
        <dbReference type="EC" id="2.7.7.7"/>
    </reaction>
</comment>
<protein>
    <recommendedName>
        <fullName evidence="2">DNA-directed DNA polymerase</fullName>
        <ecNumber evidence="2">2.7.7.7</ecNumber>
    </recommendedName>
</protein>
<evidence type="ECO:0000259" key="17">
    <source>
        <dbReference type="SMART" id="SM00482"/>
    </source>
</evidence>
<evidence type="ECO:0000256" key="12">
    <source>
        <dbReference type="ARBA" id="ARBA00023204"/>
    </source>
</evidence>
<keyword evidence="3" id="KW-0808">Transferase</keyword>
<evidence type="ECO:0000256" key="11">
    <source>
        <dbReference type="ARBA" id="ARBA00023125"/>
    </source>
</evidence>
<dbReference type="InterPro" id="IPR020046">
    <property type="entry name" value="5-3_exonucl_a-hlix_arch_N"/>
</dbReference>
<dbReference type="CDD" id="cd06139">
    <property type="entry name" value="DNA_polA_I_Ecoli_like_exo"/>
    <property type="match status" value="1"/>
</dbReference>
<dbReference type="GO" id="GO:0008408">
    <property type="term" value="F:3'-5' exonuclease activity"/>
    <property type="evidence" value="ECO:0007669"/>
    <property type="project" value="InterPro"/>
</dbReference>
<dbReference type="EMBL" id="UINC01001155">
    <property type="protein sequence ID" value="SUZ72698.1"/>
    <property type="molecule type" value="Genomic_DNA"/>
</dbReference>
<dbReference type="InterPro" id="IPR020045">
    <property type="entry name" value="DNA_polI_H3TH"/>
</dbReference>
<keyword evidence="11" id="KW-0238">DNA-binding</keyword>
<evidence type="ECO:0000256" key="10">
    <source>
        <dbReference type="ARBA" id="ARBA00022932"/>
    </source>
</evidence>
<dbReference type="Gene3D" id="3.40.50.1010">
    <property type="entry name" value="5'-nuclease"/>
    <property type="match status" value="1"/>
</dbReference>
<dbReference type="InterPro" id="IPR019760">
    <property type="entry name" value="DNA-dir_DNA_pol_A_CS"/>
</dbReference>
<keyword evidence="9" id="KW-0269">Exonuclease</keyword>
<dbReference type="Gene3D" id="3.30.70.370">
    <property type="match status" value="1"/>
</dbReference>
<dbReference type="InterPro" id="IPR018320">
    <property type="entry name" value="DNA_polymerase_1"/>
</dbReference>
<dbReference type="InterPro" id="IPR029060">
    <property type="entry name" value="PIN-like_dom_sf"/>
</dbReference>
<dbReference type="SUPFAM" id="SSF56672">
    <property type="entry name" value="DNA/RNA polymerases"/>
    <property type="match status" value="1"/>
</dbReference>
<dbReference type="FunFam" id="3.40.50.1010:FF:000001">
    <property type="entry name" value="DNA polymerase I"/>
    <property type="match status" value="1"/>
</dbReference>
<dbReference type="GO" id="GO:0008409">
    <property type="term" value="F:5'-3' exonuclease activity"/>
    <property type="evidence" value="ECO:0007669"/>
    <property type="project" value="InterPro"/>
</dbReference>
<evidence type="ECO:0000256" key="14">
    <source>
        <dbReference type="SAM" id="Phobius"/>
    </source>
</evidence>
<dbReference type="InterPro" id="IPR043502">
    <property type="entry name" value="DNA/RNA_pol_sf"/>
</dbReference>
<dbReference type="AlphaFoldDB" id="A0A381Q1C2"/>
<dbReference type="Pfam" id="PF01367">
    <property type="entry name" value="5_3_exonuc"/>
    <property type="match status" value="1"/>
</dbReference>
<dbReference type="InterPro" id="IPR012337">
    <property type="entry name" value="RNaseH-like_sf"/>
</dbReference>
<dbReference type="PANTHER" id="PTHR10133:SF27">
    <property type="entry name" value="DNA POLYMERASE NU"/>
    <property type="match status" value="1"/>
</dbReference>
<dbReference type="PROSITE" id="PS00447">
    <property type="entry name" value="DNA_POLYMERASE_A"/>
    <property type="match status" value="1"/>
</dbReference>
<evidence type="ECO:0000256" key="4">
    <source>
        <dbReference type="ARBA" id="ARBA00022695"/>
    </source>
</evidence>
<dbReference type="SMART" id="SM00482">
    <property type="entry name" value="POLAc"/>
    <property type="match status" value="1"/>
</dbReference>
<dbReference type="InterPro" id="IPR036279">
    <property type="entry name" value="5-3_exonuclease_C_sf"/>
</dbReference>
<feature type="transmembrane region" description="Helical" evidence="14">
    <location>
        <begin position="20"/>
        <end position="36"/>
    </location>
</feature>
<dbReference type="Pfam" id="PF00476">
    <property type="entry name" value="DNA_pol_A"/>
    <property type="match status" value="1"/>
</dbReference>
<evidence type="ECO:0000259" key="15">
    <source>
        <dbReference type="SMART" id="SM00474"/>
    </source>
</evidence>
<keyword evidence="7" id="KW-0227">DNA damage</keyword>
<dbReference type="NCBIfam" id="TIGR00593">
    <property type="entry name" value="pola"/>
    <property type="match status" value="1"/>
</dbReference>
<dbReference type="SUPFAM" id="SSF47807">
    <property type="entry name" value="5' to 3' exonuclease, C-terminal subdomain"/>
    <property type="match status" value="1"/>
</dbReference>
<keyword evidence="4" id="KW-0548">Nucleotidyltransferase</keyword>
<proteinExistence type="inferred from homology"/>
<dbReference type="InterPro" id="IPR036397">
    <property type="entry name" value="RNaseH_sf"/>
</dbReference>
<dbReference type="Gene3D" id="1.20.1060.10">
    <property type="entry name" value="Taq DNA Polymerase, Chain T, domain 4"/>
    <property type="match status" value="1"/>
</dbReference>
<dbReference type="CDD" id="cd08637">
    <property type="entry name" value="DNA_pol_A_pol_I_C"/>
    <property type="match status" value="1"/>
</dbReference>
<dbReference type="InterPro" id="IPR002562">
    <property type="entry name" value="3'-5'_exonuclease_dom"/>
</dbReference>
<evidence type="ECO:0000313" key="18">
    <source>
        <dbReference type="EMBL" id="SUZ72698.1"/>
    </source>
</evidence>
<evidence type="ECO:0000256" key="2">
    <source>
        <dbReference type="ARBA" id="ARBA00012417"/>
    </source>
</evidence>
<accession>A0A381Q1C2</accession>
<evidence type="ECO:0000256" key="5">
    <source>
        <dbReference type="ARBA" id="ARBA00022705"/>
    </source>
</evidence>
<dbReference type="GO" id="GO:0006261">
    <property type="term" value="P:DNA-templated DNA replication"/>
    <property type="evidence" value="ECO:0007669"/>
    <property type="project" value="InterPro"/>
</dbReference>
<dbReference type="EC" id="2.7.7.7" evidence="2"/>
<dbReference type="SMART" id="SM00474">
    <property type="entry name" value="35EXOc"/>
    <property type="match status" value="1"/>
</dbReference>
<dbReference type="Gene3D" id="3.30.420.10">
    <property type="entry name" value="Ribonuclease H-like superfamily/Ribonuclease H"/>
    <property type="match status" value="1"/>
</dbReference>
<dbReference type="FunFam" id="1.10.150.20:FF:000002">
    <property type="entry name" value="DNA polymerase I"/>
    <property type="match status" value="1"/>
</dbReference>
<dbReference type="FunFam" id="1.20.1060.10:FF:000001">
    <property type="entry name" value="DNA polymerase I"/>
    <property type="match status" value="1"/>
</dbReference>
<keyword evidence="14" id="KW-0472">Membrane</keyword>
<keyword evidence="12" id="KW-0234">DNA repair</keyword>
<keyword evidence="14" id="KW-0812">Transmembrane</keyword>
<keyword evidence="10" id="KW-0239">DNA-directed DNA polymerase</keyword>
<dbReference type="SMART" id="SM00279">
    <property type="entry name" value="HhH2"/>
    <property type="match status" value="1"/>
</dbReference>